<dbReference type="InterPro" id="IPR017972">
    <property type="entry name" value="Cyt_P450_CS"/>
</dbReference>
<evidence type="ECO:0000313" key="9">
    <source>
        <dbReference type="EMBL" id="KAK1755637.1"/>
    </source>
</evidence>
<dbReference type="EMBL" id="MU839833">
    <property type="protein sequence ID" value="KAK1755637.1"/>
    <property type="molecule type" value="Genomic_DNA"/>
</dbReference>
<keyword evidence="4 6" id="KW-0479">Metal-binding</keyword>
<dbReference type="InterPro" id="IPR002401">
    <property type="entry name" value="Cyt_P450_E_grp-I"/>
</dbReference>
<reference evidence="9" key="1">
    <citation type="submission" date="2023-06" db="EMBL/GenBank/DDBJ databases">
        <title>Genome-scale phylogeny and comparative genomics of the fungal order Sordariales.</title>
        <authorList>
            <consortium name="Lawrence Berkeley National Laboratory"/>
            <person name="Hensen N."/>
            <person name="Bonometti L."/>
            <person name="Westerberg I."/>
            <person name="Brannstrom I.O."/>
            <person name="Guillou S."/>
            <person name="Cros-Aarteil S."/>
            <person name="Calhoun S."/>
            <person name="Haridas S."/>
            <person name="Kuo A."/>
            <person name="Mondo S."/>
            <person name="Pangilinan J."/>
            <person name="Riley R."/>
            <person name="Labutti K."/>
            <person name="Andreopoulos B."/>
            <person name="Lipzen A."/>
            <person name="Chen C."/>
            <person name="Yanf M."/>
            <person name="Daum C."/>
            <person name="Ng V."/>
            <person name="Clum A."/>
            <person name="Steindorff A."/>
            <person name="Ohm R."/>
            <person name="Martin F."/>
            <person name="Silar P."/>
            <person name="Natvig D."/>
            <person name="Lalanne C."/>
            <person name="Gautier V."/>
            <person name="Ament-Velasquez S.L."/>
            <person name="Kruys A."/>
            <person name="Hutchinson M.I."/>
            <person name="Powell A.J."/>
            <person name="Barry K."/>
            <person name="Miller A.N."/>
            <person name="Grigoriev I.V."/>
            <person name="Debuchy R."/>
            <person name="Gladieux P."/>
            <person name="Thoren M.H."/>
            <person name="Johannesson H."/>
        </authorList>
    </citation>
    <scope>NUCLEOTIDE SEQUENCE</scope>
    <source>
        <strain evidence="9">PSN4</strain>
    </source>
</reference>
<keyword evidence="7" id="KW-0503">Monooxygenase</keyword>
<dbReference type="Proteomes" id="UP001239445">
    <property type="component" value="Unassembled WGS sequence"/>
</dbReference>
<evidence type="ECO:0000256" key="1">
    <source>
        <dbReference type="ARBA" id="ARBA00001971"/>
    </source>
</evidence>
<keyword evidence="8" id="KW-1133">Transmembrane helix</keyword>
<dbReference type="PRINTS" id="PR00385">
    <property type="entry name" value="P450"/>
</dbReference>
<comment type="caution">
    <text evidence="9">The sequence shown here is derived from an EMBL/GenBank/DDBJ whole genome shotgun (WGS) entry which is preliminary data.</text>
</comment>
<dbReference type="PROSITE" id="PS00086">
    <property type="entry name" value="CYTOCHROME_P450"/>
    <property type="match status" value="1"/>
</dbReference>
<evidence type="ECO:0000256" key="4">
    <source>
        <dbReference type="ARBA" id="ARBA00022723"/>
    </source>
</evidence>
<dbReference type="GO" id="GO:0005506">
    <property type="term" value="F:iron ion binding"/>
    <property type="evidence" value="ECO:0007669"/>
    <property type="project" value="InterPro"/>
</dbReference>
<evidence type="ECO:0000256" key="2">
    <source>
        <dbReference type="ARBA" id="ARBA00010617"/>
    </source>
</evidence>
<organism evidence="9 10">
    <name type="scientific">Echria macrotheca</name>
    <dbReference type="NCBI Taxonomy" id="438768"/>
    <lineage>
        <taxon>Eukaryota</taxon>
        <taxon>Fungi</taxon>
        <taxon>Dikarya</taxon>
        <taxon>Ascomycota</taxon>
        <taxon>Pezizomycotina</taxon>
        <taxon>Sordariomycetes</taxon>
        <taxon>Sordariomycetidae</taxon>
        <taxon>Sordariales</taxon>
        <taxon>Schizotheciaceae</taxon>
        <taxon>Echria</taxon>
    </lineage>
</organism>
<gene>
    <name evidence="9" type="ORF">QBC47DRAFT_445836</name>
</gene>
<dbReference type="PANTHER" id="PTHR24305">
    <property type="entry name" value="CYTOCHROME P450"/>
    <property type="match status" value="1"/>
</dbReference>
<dbReference type="Pfam" id="PF00067">
    <property type="entry name" value="p450"/>
    <property type="match status" value="1"/>
</dbReference>
<comment type="similarity">
    <text evidence="2 7">Belongs to the cytochrome P450 family.</text>
</comment>
<dbReference type="InterPro" id="IPR036396">
    <property type="entry name" value="Cyt_P450_sf"/>
</dbReference>
<dbReference type="Gene3D" id="1.10.630.10">
    <property type="entry name" value="Cytochrome P450"/>
    <property type="match status" value="1"/>
</dbReference>
<evidence type="ECO:0000313" key="10">
    <source>
        <dbReference type="Proteomes" id="UP001239445"/>
    </source>
</evidence>
<sequence length="537" mass="61572">MITDQILHFVVTHWLAVLSVGLVSWLVRNRYHNGLSQYPGPFLASLTDWWRFVDVYRRRPETTHIALHKKYGPVVRLGPNTLSFSDPDALKTIYGLNKGFVKSDFYVVQQSVVKGHSLQSLFSTTDNDFHMQFRRCVNAAFAMSALVQYEPFVDNTTKLFLKQTERLYGEDNKCDFTRWLQFYAFDVIGEITYSKRHGFIEKNEDIDGIVAYLTKLFLYVAPIGQIPILDRLFLKNPIYLKLSQWGIIDATFPVARFARARMAERLEEEKDEKAPLLPTSEKPVVKSPDLLSKFLAAREARPDFMTDTLVQTMAVSMAFAGSETTAISLSAVFYFLLKNPAALARLREELDAAAREGRFSDYETGLVTWHESQTLPYLDACVKEAFRLHPAPGLPMERIVPKGGIEIAGHYVGGGTIVGCSAWVLHRNEDIFGPDVEAYRPERWLVDEKAKDREAEEQRVKVMNGSMLQFGMGSRTCIGKNISLLEIYKLVPSMLRRFEVEFDDPNQEWEIVNAWFVKQNNFTTRFKLRELVKPEDK</sequence>
<dbReference type="FunFam" id="1.10.630.10:FF:000050">
    <property type="entry name" value="Cytochrome P450 monooxygenase"/>
    <property type="match status" value="1"/>
</dbReference>
<name>A0AAJ0F6G3_9PEZI</name>
<keyword evidence="8" id="KW-0472">Membrane</keyword>
<feature type="transmembrane region" description="Helical" evidence="8">
    <location>
        <begin position="6"/>
        <end position="27"/>
    </location>
</feature>
<dbReference type="PRINTS" id="PR00463">
    <property type="entry name" value="EP450I"/>
</dbReference>
<dbReference type="PANTHER" id="PTHR24305:SF232">
    <property type="entry name" value="P450, PUTATIVE (EUROFUNG)-RELATED"/>
    <property type="match status" value="1"/>
</dbReference>
<protein>
    <submittedName>
        <fullName evidence="9">Cytochrome P450 pisatin demethylase</fullName>
    </submittedName>
</protein>
<evidence type="ECO:0000256" key="7">
    <source>
        <dbReference type="RuleBase" id="RU000461"/>
    </source>
</evidence>
<keyword evidence="10" id="KW-1185">Reference proteome</keyword>
<dbReference type="GO" id="GO:0004497">
    <property type="term" value="F:monooxygenase activity"/>
    <property type="evidence" value="ECO:0007669"/>
    <property type="project" value="UniProtKB-KW"/>
</dbReference>
<evidence type="ECO:0000256" key="3">
    <source>
        <dbReference type="ARBA" id="ARBA00022617"/>
    </source>
</evidence>
<evidence type="ECO:0000256" key="5">
    <source>
        <dbReference type="ARBA" id="ARBA00023004"/>
    </source>
</evidence>
<evidence type="ECO:0000256" key="8">
    <source>
        <dbReference type="SAM" id="Phobius"/>
    </source>
</evidence>
<dbReference type="CDD" id="cd11060">
    <property type="entry name" value="CYP57A1-like"/>
    <property type="match status" value="1"/>
</dbReference>
<dbReference type="SUPFAM" id="SSF48264">
    <property type="entry name" value="Cytochrome P450"/>
    <property type="match status" value="1"/>
</dbReference>
<proteinExistence type="inferred from homology"/>
<accession>A0AAJ0F6G3</accession>
<feature type="binding site" description="axial binding residue" evidence="6">
    <location>
        <position position="477"/>
    </location>
    <ligand>
        <name>heme</name>
        <dbReference type="ChEBI" id="CHEBI:30413"/>
    </ligand>
    <ligandPart>
        <name>Fe</name>
        <dbReference type="ChEBI" id="CHEBI:18248"/>
    </ligandPart>
</feature>
<evidence type="ECO:0000256" key="6">
    <source>
        <dbReference type="PIRSR" id="PIRSR602401-1"/>
    </source>
</evidence>
<keyword evidence="8" id="KW-0812">Transmembrane</keyword>
<keyword evidence="7" id="KW-0560">Oxidoreductase</keyword>
<dbReference type="InterPro" id="IPR050121">
    <property type="entry name" value="Cytochrome_P450_monoxygenase"/>
</dbReference>
<dbReference type="GO" id="GO:0020037">
    <property type="term" value="F:heme binding"/>
    <property type="evidence" value="ECO:0007669"/>
    <property type="project" value="InterPro"/>
</dbReference>
<dbReference type="AlphaFoldDB" id="A0AAJ0F6G3"/>
<comment type="cofactor">
    <cofactor evidence="1 6">
        <name>heme</name>
        <dbReference type="ChEBI" id="CHEBI:30413"/>
    </cofactor>
</comment>
<keyword evidence="5 6" id="KW-0408">Iron</keyword>
<dbReference type="GO" id="GO:0016705">
    <property type="term" value="F:oxidoreductase activity, acting on paired donors, with incorporation or reduction of molecular oxygen"/>
    <property type="evidence" value="ECO:0007669"/>
    <property type="project" value="InterPro"/>
</dbReference>
<dbReference type="InterPro" id="IPR001128">
    <property type="entry name" value="Cyt_P450"/>
</dbReference>
<keyword evidence="3 6" id="KW-0349">Heme</keyword>